<evidence type="ECO:0000313" key="7">
    <source>
        <dbReference type="Proteomes" id="UP000322915"/>
    </source>
</evidence>
<dbReference type="AlphaFoldDB" id="A0A063KWB5"/>
<keyword evidence="7" id="KW-1185">Reference proteome</keyword>
<dbReference type="Proteomes" id="UP000322915">
    <property type="component" value="Unassembled WGS sequence"/>
</dbReference>
<feature type="transmembrane region" description="Helical" evidence="2">
    <location>
        <begin position="21"/>
        <end position="43"/>
    </location>
</feature>
<dbReference type="GO" id="GO:0043683">
    <property type="term" value="P:type IV pilus assembly"/>
    <property type="evidence" value="ECO:0007669"/>
    <property type="project" value="TreeGrafter"/>
</dbReference>
<evidence type="ECO:0000313" key="4">
    <source>
        <dbReference type="EMBL" id="KAA1162099.1"/>
    </source>
</evidence>
<dbReference type="PANTHER" id="PTHR40278">
    <property type="entry name" value="DNA UTILIZATION PROTEIN HOFN"/>
    <property type="match status" value="1"/>
</dbReference>
<protein>
    <submittedName>
        <fullName evidence="5">Pilus assembly protein PilN</fullName>
    </submittedName>
</protein>
<sequence>MPHINLLPWRELQREESKKKFVTILIAVVIVCFASMYVLNSFYTALKDGQNLKNNYLSSEISLLDKKISDIRDLDYRKENLQQRMHLIEELQSSRNLGTQIMDEVAKIVPAGVYLTKLERRGNRIHVLGRSESNNRLSNMLREVQNSYLLERPTMQGIVAGNQSSRLLSDFNMEFYVKPFDKIGEVPNEP</sequence>
<reference evidence="5 6" key="1">
    <citation type="submission" date="2014-04" db="EMBL/GenBank/DDBJ databases">
        <title>Pseudoalteromonas galatheae sp. nov., isolated from a deep-sea polychaete near Canal Concepcion, Chile.</title>
        <authorList>
            <person name="Machado H.R."/>
            <person name="Gram L."/>
            <person name="Vynne N.G."/>
        </authorList>
    </citation>
    <scope>NUCLEOTIDE SEQUENCE [LARGE SCALE GENOMIC DNA]</scope>
    <source>
        <strain evidence="5 6">KMM216</strain>
    </source>
</reference>
<dbReference type="Proteomes" id="UP000324162">
    <property type="component" value="Unassembled WGS sequence"/>
</dbReference>
<dbReference type="EMBL" id="SEUK01000045">
    <property type="protein sequence ID" value="KAA1162099.1"/>
    <property type="molecule type" value="Genomic_DNA"/>
</dbReference>
<evidence type="ECO:0000256" key="2">
    <source>
        <dbReference type="SAM" id="Phobius"/>
    </source>
</evidence>
<dbReference type="OrthoDB" id="5296173at2"/>
<dbReference type="EMBL" id="JJNZ01000017">
    <property type="protein sequence ID" value="KDC52192.1"/>
    <property type="molecule type" value="Genomic_DNA"/>
</dbReference>
<accession>A0A063KWB5</accession>
<dbReference type="RefSeq" id="WP_007378656.1">
    <property type="nucleotide sequence ID" value="NZ_JBBMQV010000013.1"/>
</dbReference>
<comment type="caution">
    <text evidence="5">The sequence shown here is derived from an EMBL/GenBank/DDBJ whole genome shotgun (WGS) entry which is preliminary data.</text>
</comment>
<organism evidence="5 6">
    <name type="scientific">Pseudoalteromonas fuliginea</name>
    <dbReference type="NCBI Taxonomy" id="1872678"/>
    <lineage>
        <taxon>Bacteria</taxon>
        <taxon>Pseudomonadati</taxon>
        <taxon>Pseudomonadota</taxon>
        <taxon>Gammaproteobacteria</taxon>
        <taxon>Alteromonadales</taxon>
        <taxon>Pseudoalteromonadaceae</taxon>
        <taxon>Pseudoalteromonas</taxon>
    </lineage>
</organism>
<name>A0A063KWB5_9GAMM</name>
<keyword evidence="2" id="KW-0472">Membrane</keyword>
<proteinExistence type="predicted"/>
<keyword evidence="1" id="KW-0175">Coiled coil</keyword>
<evidence type="ECO:0000256" key="1">
    <source>
        <dbReference type="SAM" id="Coils"/>
    </source>
</evidence>
<reference evidence="7 8" key="2">
    <citation type="submission" date="2019-01" db="EMBL/GenBank/DDBJ databases">
        <title>Genome sequences of marine Pseudoalteromonas species.</title>
        <authorList>
            <person name="Boraston A.B."/>
            <person name="Hehemann J.-H."/>
            <person name="Vickers C.J."/>
            <person name="Salama-Alber O."/>
            <person name="Abe K."/>
            <person name="Hettle A.J."/>
        </authorList>
    </citation>
    <scope>NUCLEOTIDE SEQUENCE [LARGE SCALE GENOMIC DNA]</scope>
    <source>
        <strain evidence="4 8">PS42</strain>
        <strain evidence="3 7">PS47</strain>
    </source>
</reference>
<dbReference type="InterPro" id="IPR052534">
    <property type="entry name" value="Extracell_DNA_Util/SecSys_Comp"/>
</dbReference>
<dbReference type="Proteomes" id="UP000027154">
    <property type="component" value="Unassembled WGS sequence"/>
</dbReference>
<gene>
    <name evidence="5" type="ORF">DC53_05700</name>
    <name evidence="4" type="ORF">EU508_06730</name>
    <name evidence="3" type="ORF">EU509_07335</name>
</gene>
<dbReference type="EMBL" id="SEUJ01000064">
    <property type="protein sequence ID" value="KAA1158841.1"/>
    <property type="molecule type" value="Genomic_DNA"/>
</dbReference>
<evidence type="ECO:0000313" key="6">
    <source>
        <dbReference type="Proteomes" id="UP000027154"/>
    </source>
</evidence>
<evidence type="ECO:0000313" key="3">
    <source>
        <dbReference type="EMBL" id="KAA1158841.1"/>
    </source>
</evidence>
<evidence type="ECO:0000313" key="8">
    <source>
        <dbReference type="Proteomes" id="UP000324162"/>
    </source>
</evidence>
<keyword evidence="2" id="KW-0812">Transmembrane</keyword>
<feature type="coiled-coil region" evidence="1">
    <location>
        <begin position="64"/>
        <end position="91"/>
    </location>
</feature>
<evidence type="ECO:0000313" key="5">
    <source>
        <dbReference type="EMBL" id="KDC52192.1"/>
    </source>
</evidence>
<dbReference type="GO" id="GO:0043107">
    <property type="term" value="P:type IV pilus-dependent motility"/>
    <property type="evidence" value="ECO:0007669"/>
    <property type="project" value="TreeGrafter"/>
</dbReference>
<keyword evidence="2" id="KW-1133">Transmembrane helix</keyword>
<dbReference type="InterPro" id="IPR007813">
    <property type="entry name" value="PilN"/>
</dbReference>
<dbReference type="PANTHER" id="PTHR40278:SF2">
    <property type="entry name" value="TYPE IV PILUS INNER MEMBRANE COMPONENT PILN"/>
    <property type="match status" value="1"/>
</dbReference>
<dbReference type="Pfam" id="PF05137">
    <property type="entry name" value="PilN"/>
    <property type="match status" value="1"/>
</dbReference>